<reference evidence="2" key="1">
    <citation type="journal article" date="2019" name="Int. J. Syst. Evol. Microbiol.">
        <title>The Global Catalogue of Microorganisms (GCM) 10K type strain sequencing project: providing services to taxonomists for standard genome sequencing and annotation.</title>
        <authorList>
            <consortium name="The Broad Institute Genomics Platform"/>
            <consortium name="The Broad Institute Genome Sequencing Center for Infectious Disease"/>
            <person name="Wu L."/>
            <person name="Ma J."/>
        </authorList>
    </citation>
    <scope>NUCLEOTIDE SEQUENCE [LARGE SCALE GENOMIC DNA]</scope>
    <source>
        <strain evidence="2">KACC 12633</strain>
    </source>
</reference>
<proteinExistence type="predicted"/>
<dbReference type="EMBL" id="JBHSML010000033">
    <property type="protein sequence ID" value="MFC5519189.1"/>
    <property type="molecule type" value="Genomic_DNA"/>
</dbReference>
<sequence>MKSPFAQQRRGLRQALDEAGVRVAFGGFDISFNEHEKGEFVPHWKPHAWILLGLDPSTAELEAFRGLMNALNKSDVTGRYSFAASRTLRLRKFDGKLAGIAYALKTDFERRVTVPPGWRAGTTTRQNTRHRPLTADQKLELALSLDRIGISCRVFLHGLRMVHTKSGPRLKRCHKQLSLPRPN</sequence>
<keyword evidence="2" id="KW-1185">Reference proteome</keyword>
<protein>
    <recommendedName>
        <fullName evidence="3">Replication protein</fullName>
    </recommendedName>
</protein>
<dbReference type="RefSeq" id="WP_266346021.1">
    <property type="nucleotide sequence ID" value="NZ_JAPKNH010000012.1"/>
</dbReference>
<evidence type="ECO:0000313" key="2">
    <source>
        <dbReference type="Proteomes" id="UP001596150"/>
    </source>
</evidence>
<accession>A0ABW0Q940</accession>
<organism evidence="1 2">
    <name type="scientific">Kaistia terrae</name>
    <dbReference type="NCBI Taxonomy" id="537017"/>
    <lineage>
        <taxon>Bacteria</taxon>
        <taxon>Pseudomonadati</taxon>
        <taxon>Pseudomonadota</taxon>
        <taxon>Alphaproteobacteria</taxon>
        <taxon>Hyphomicrobiales</taxon>
        <taxon>Kaistiaceae</taxon>
        <taxon>Kaistia</taxon>
    </lineage>
</organism>
<name>A0ABW0Q940_9HYPH</name>
<evidence type="ECO:0008006" key="3">
    <source>
        <dbReference type="Google" id="ProtNLM"/>
    </source>
</evidence>
<comment type="caution">
    <text evidence="1">The sequence shown here is derived from an EMBL/GenBank/DDBJ whole genome shotgun (WGS) entry which is preliminary data.</text>
</comment>
<gene>
    <name evidence="1" type="ORF">ACFPP9_25715</name>
</gene>
<evidence type="ECO:0000313" key="1">
    <source>
        <dbReference type="EMBL" id="MFC5519189.1"/>
    </source>
</evidence>
<dbReference type="Proteomes" id="UP001596150">
    <property type="component" value="Unassembled WGS sequence"/>
</dbReference>